<feature type="region of interest" description="Disordered" evidence="1">
    <location>
        <begin position="52"/>
        <end position="79"/>
    </location>
</feature>
<evidence type="ECO:0000313" key="3">
    <source>
        <dbReference type="Proteomes" id="UP000283634"/>
    </source>
</evidence>
<accession>A0A3R7MHB4</accession>
<dbReference type="AlphaFoldDB" id="A0A3R7MHB4"/>
<name>A0A3R7MHB4_TRYRA</name>
<dbReference type="Proteomes" id="UP000283634">
    <property type="component" value="Unassembled WGS sequence"/>
</dbReference>
<gene>
    <name evidence="2" type="ORF">TraAM80_06337</name>
</gene>
<protein>
    <submittedName>
        <fullName evidence="2">Uncharacterized protein</fullName>
    </submittedName>
</protein>
<evidence type="ECO:0000256" key="1">
    <source>
        <dbReference type="SAM" id="MobiDB-lite"/>
    </source>
</evidence>
<proteinExistence type="predicted"/>
<keyword evidence="3" id="KW-1185">Reference proteome</keyword>
<dbReference type="GeneID" id="40330270"/>
<reference evidence="2 3" key="1">
    <citation type="journal article" date="2018" name="BMC Genomics">
        <title>Genomic comparison of Trypanosoma conorhini and Trypanosoma rangeli to Trypanosoma cruzi strains of high and low virulence.</title>
        <authorList>
            <person name="Bradwell K.R."/>
            <person name="Koparde V.N."/>
            <person name="Matveyev A.V."/>
            <person name="Serrano M.G."/>
            <person name="Alves J.M."/>
            <person name="Parikh H."/>
            <person name="Huang B."/>
            <person name="Lee V."/>
            <person name="Espinosa-Alvarez O."/>
            <person name="Ortiz P.A."/>
            <person name="Costa-Martins A.G."/>
            <person name="Teixeira M.M."/>
            <person name="Buck G.A."/>
        </authorList>
    </citation>
    <scope>NUCLEOTIDE SEQUENCE [LARGE SCALE GENOMIC DNA]</scope>
    <source>
        <strain evidence="2 3">AM80</strain>
    </source>
</reference>
<dbReference type="EMBL" id="MKGL01000229">
    <property type="protein sequence ID" value="RNF02512.1"/>
    <property type="molecule type" value="Genomic_DNA"/>
</dbReference>
<dbReference type="RefSeq" id="XP_029236955.1">
    <property type="nucleotide sequence ID" value="XM_029383187.1"/>
</dbReference>
<organism evidence="2 3">
    <name type="scientific">Trypanosoma rangeli</name>
    <dbReference type="NCBI Taxonomy" id="5698"/>
    <lineage>
        <taxon>Eukaryota</taxon>
        <taxon>Discoba</taxon>
        <taxon>Euglenozoa</taxon>
        <taxon>Kinetoplastea</taxon>
        <taxon>Metakinetoplastina</taxon>
        <taxon>Trypanosomatida</taxon>
        <taxon>Trypanosomatidae</taxon>
        <taxon>Trypanosoma</taxon>
        <taxon>Herpetosoma</taxon>
    </lineage>
</organism>
<evidence type="ECO:0000313" key="2">
    <source>
        <dbReference type="EMBL" id="RNF02512.1"/>
    </source>
</evidence>
<sequence length="127" mass="13394">SVDARPAGAFFATPLAVKTGKGRRGACGLHRGLLFRWLQFCIRRNQTAQGGFAPDLLGGGPPFPPPAEGPYTRDPLRPFLGSPAVPHGSQLLAHGFAPLPLTAPVKSWWVPPSLRTPSSPAASHSAR</sequence>
<feature type="non-terminal residue" evidence="2">
    <location>
        <position position="1"/>
    </location>
</feature>
<comment type="caution">
    <text evidence="2">The sequence shown here is derived from an EMBL/GenBank/DDBJ whole genome shotgun (WGS) entry which is preliminary data.</text>
</comment>